<dbReference type="Pfam" id="PF02887">
    <property type="entry name" value="PK_C"/>
    <property type="match status" value="1"/>
</dbReference>
<comment type="pathway">
    <text evidence="1 12">Carbohydrate degradation; glycolysis; pyruvate from D-glyceraldehyde 3-phosphate: step 5/5.</text>
</comment>
<comment type="caution">
    <text evidence="15">The sequence shown here is derived from an EMBL/GenBank/DDBJ whole genome shotgun (WGS) entry which is preliminary data.</text>
</comment>
<evidence type="ECO:0000256" key="7">
    <source>
        <dbReference type="ARBA" id="ARBA00022777"/>
    </source>
</evidence>
<keyword evidence="6" id="KW-0547">Nucleotide-binding</keyword>
<evidence type="ECO:0000256" key="1">
    <source>
        <dbReference type="ARBA" id="ARBA00004997"/>
    </source>
</evidence>
<evidence type="ECO:0000259" key="13">
    <source>
        <dbReference type="Pfam" id="PF00224"/>
    </source>
</evidence>
<dbReference type="Gene3D" id="3.40.1380.20">
    <property type="entry name" value="Pyruvate kinase, C-terminal domain"/>
    <property type="match status" value="1"/>
</dbReference>
<evidence type="ECO:0000256" key="3">
    <source>
        <dbReference type="ARBA" id="ARBA00012142"/>
    </source>
</evidence>
<feature type="domain" description="Pyruvate kinase barrel" evidence="13">
    <location>
        <begin position="2"/>
        <end position="49"/>
    </location>
</feature>
<reference evidence="15 16" key="1">
    <citation type="journal article" date="2015" name="Nature">
        <title>rRNA introns, odd ribosomes, and small enigmatic genomes across a large radiation of phyla.</title>
        <authorList>
            <person name="Brown C.T."/>
            <person name="Hug L.A."/>
            <person name="Thomas B.C."/>
            <person name="Sharon I."/>
            <person name="Castelle C.J."/>
            <person name="Singh A."/>
            <person name="Wilkins M.J."/>
            <person name="Williams K.H."/>
            <person name="Banfield J.F."/>
        </authorList>
    </citation>
    <scope>NUCLEOTIDE SEQUENCE [LARGE SCALE GENOMIC DNA]</scope>
</reference>
<dbReference type="SUPFAM" id="SSF51621">
    <property type="entry name" value="Phosphoenolpyruvate/pyruvate domain"/>
    <property type="match status" value="1"/>
</dbReference>
<evidence type="ECO:0000256" key="2">
    <source>
        <dbReference type="ARBA" id="ARBA00008663"/>
    </source>
</evidence>
<evidence type="ECO:0000256" key="12">
    <source>
        <dbReference type="RuleBase" id="RU000504"/>
    </source>
</evidence>
<dbReference type="InterPro" id="IPR015813">
    <property type="entry name" value="Pyrv/PenolPyrv_kinase-like_dom"/>
</dbReference>
<evidence type="ECO:0000256" key="4">
    <source>
        <dbReference type="ARBA" id="ARBA00022679"/>
    </source>
</evidence>
<dbReference type="AlphaFoldDB" id="A0A0G0I5A3"/>
<gene>
    <name evidence="15" type="ORF">US68_C0011G0029</name>
</gene>
<keyword evidence="9 12" id="KW-0460">Magnesium</keyword>
<keyword evidence="7 12" id="KW-0418">Kinase</keyword>
<keyword evidence="5" id="KW-0479">Metal-binding</keyword>
<sequence length="348" mass="39072">MATLGPASETESKIRQLIEAGVSVFRLNMKYGERKWHEKRIELIHKIGKGQIPVLLDLPRSDFEIIEGADVLALSYVKSAEEIKKLRERLKRKNQEKTIIAKIENMSAIRNLKEIVAEADGIMVARGDLGRKVPIEELAFLQERIIDESRRQNKAVIVATEMLLSMTKNREPTRAEASDVAHAVFDGADALMLSEETAIGNYPEESVNTMSKIVKFSEENGQIKSILSKSTSFADNLIEAAVGVATQSDRVIVFTKSGNSARKLNNYRLKQNIIAVTDEEKTASLLAFSFGVIPYFKKFNEGSYSREDKFFTELIEKKLIKKGQKLLIIHGNNWLESGSINNLSLLEL</sequence>
<keyword evidence="10 12" id="KW-0324">Glycolysis</keyword>
<dbReference type="SUPFAM" id="SSF52935">
    <property type="entry name" value="PK C-terminal domain-like"/>
    <property type="match status" value="1"/>
</dbReference>
<dbReference type="GO" id="GO:0016301">
    <property type="term" value="F:kinase activity"/>
    <property type="evidence" value="ECO:0007669"/>
    <property type="project" value="UniProtKB-KW"/>
</dbReference>
<dbReference type="Pfam" id="PF00224">
    <property type="entry name" value="PK"/>
    <property type="match status" value="2"/>
</dbReference>
<dbReference type="InterPro" id="IPR015793">
    <property type="entry name" value="Pyrv_Knase_brl"/>
</dbReference>
<evidence type="ECO:0000256" key="8">
    <source>
        <dbReference type="ARBA" id="ARBA00022840"/>
    </source>
</evidence>
<accession>A0A0G0I5A3</accession>
<keyword evidence="8" id="KW-0067">ATP-binding</keyword>
<dbReference type="PATRIC" id="fig|1618488.3.peg.704"/>
<feature type="domain" description="Pyruvate kinase C-terminal" evidence="14">
    <location>
        <begin position="239"/>
        <end position="343"/>
    </location>
</feature>
<dbReference type="InterPro" id="IPR015795">
    <property type="entry name" value="Pyrv_Knase_C"/>
</dbReference>
<evidence type="ECO:0000256" key="6">
    <source>
        <dbReference type="ARBA" id="ARBA00022741"/>
    </source>
</evidence>
<keyword evidence="11 15" id="KW-0670">Pyruvate</keyword>
<protein>
    <recommendedName>
        <fullName evidence="3 12">Pyruvate kinase</fullName>
        <ecNumber evidence="3 12">2.7.1.40</ecNumber>
    </recommendedName>
</protein>
<dbReference type="EMBL" id="LBTX01000011">
    <property type="protein sequence ID" value="KKQ49722.1"/>
    <property type="molecule type" value="Genomic_DNA"/>
</dbReference>
<proteinExistence type="inferred from homology"/>
<dbReference type="InterPro" id="IPR040442">
    <property type="entry name" value="Pyrv_kinase-like_dom_sf"/>
</dbReference>
<dbReference type="PRINTS" id="PR01050">
    <property type="entry name" value="PYRUVTKNASE"/>
</dbReference>
<dbReference type="EC" id="2.7.1.40" evidence="3 12"/>
<dbReference type="InterPro" id="IPR001697">
    <property type="entry name" value="Pyr_Knase"/>
</dbReference>
<comment type="catalytic activity">
    <reaction evidence="12">
        <text>pyruvate + ATP = phosphoenolpyruvate + ADP + H(+)</text>
        <dbReference type="Rhea" id="RHEA:18157"/>
        <dbReference type="ChEBI" id="CHEBI:15361"/>
        <dbReference type="ChEBI" id="CHEBI:15378"/>
        <dbReference type="ChEBI" id="CHEBI:30616"/>
        <dbReference type="ChEBI" id="CHEBI:58702"/>
        <dbReference type="ChEBI" id="CHEBI:456216"/>
        <dbReference type="EC" id="2.7.1.40"/>
    </reaction>
</comment>
<evidence type="ECO:0000256" key="5">
    <source>
        <dbReference type="ARBA" id="ARBA00022723"/>
    </source>
</evidence>
<evidence type="ECO:0000313" key="15">
    <source>
        <dbReference type="EMBL" id="KKQ49722.1"/>
    </source>
</evidence>
<dbReference type="Proteomes" id="UP000034231">
    <property type="component" value="Unassembled WGS sequence"/>
</dbReference>
<evidence type="ECO:0000256" key="10">
    <source>
        <dbReference type="ARBA" id="ARBA00023152"/>
    </source>
</evidence>
<name>A0A0G0I5A3_9BACT</name>
<comment type="similarity">
    <text evidence="2 12">Belongs to the pyruvate kinase family.</text>
</comment>
<dbReference type="GO" id="GO:0004743">
    <property type="term" value="F:pyruvate kinase activity"/>
    <property type="evidence" value="ECO:0007669"/>
    <property type="project" value="UniProtKB-EC"/>
</dbReference>
<evidence type="ECO:0000256" key="9">
    <source>
        <dbReference type="ARBA" id="ARBA00022842"/>
    </source>
</evidence>
<feature type="domain" description="Pyruvate kinase barrel" evidence="13">
    <location>
        <begin position="63"/>
        <end position="207"/>
    </location>
</feature>
<evidence type="ECO:0000256" key="11">
    <source>
        <dbReference type="ARBA" id="ARBA00023317"/>
    </source>
</evidence>
<dbReference type="GO" id="GO:0005524">
    <property type="term" value="F:ATP binding"/>
    <property type="evidence" value="ECO:0007669"/>
    <property type="project" value="UniProtKB-KW"/>
</dbReference>
<dbReference type="GO" id="GO:0000287">
    <property type="term" value="F:magnesium ion binding"/>
    <property type="evidence" value="ECO:0007669"/>
    <property type="project" value="InterPro"/>
</dbReference>
<dbReference type="GO" id="GO:0030955">
    <property type="term" value="F:potassium ion binding"/>
    <property type="evidence" value="ECO:0007669"/>
    <property type="project" value="InterPro"/>
</dbReference>
<keyword evidence="4 12" id="KW-0808">Transferase</keyword>
<dbReference type="InterPro" id="IPR036918">
    <property type="entry name" value="Pyrv_Knase_C_sf"/>
</dbReference>
<dbReference type="PANTHER" id="PTHR11817">
    <property type="entry name" value="PYRUVATE KINASE"/>
    <property type="match status" value="1"/>
</dbReference>
<organism evidence="15 16">
    <name type="scientific">Candidatus Shapirobacteria bacterium GW2011_GWE1_38_10</name>
    <dbReference type="NCBI Taxonomy" id="1618488"/>
    <lineage>
        <taxon>Bacteria</taxon>
        <taxon>Candidatus Shapironibacteriota</taxon>
    </lineage>
</organism>
<evidence type="ECO:0000259" key="14">
    <source>
        <dbReference type="Pfam" id="PF02887"/>
    </source>
</evidence>
<dbReference type="Gene3D" id="3.20.20.60">
    <property type="entry name" value="Phosphoenolpyruvate-binding domains"/>
    <property type="match status" value="1"/>
</dbReference>
<dbReference type="UniPathway" id="UPA00109">
    <property type="reaction ID" value="UER00188"/>
</dbReference>
<evidence type="ECO:0000313" key="16">
    <source>
        <dbReference type="Proteomes" id="UP000034231"/>
    </source>
</evidence>